<gene>
    <name evidence="2" type="ORF">SAMN04489760_10649</name>
</gene>
<name>A0A1H7WB64_9BACT</name>
<reference evidence="2 3" key="1">
    <citation type="submission" date="2016-10" db="EMBL/GenBank/DDBJ databases">
        <authorList>
            <person name="de Groot N.N."/>
        </authorList>
    </citation>
    <scope>NUCLEOTIDE SEQUENCE [LARGE SCALE GENOMIC DNA]</scope>
    <source>
        <strain evidence="2 3">DSM 8423</strain>
    </source>
</reference>
<evidence type="ECO:0000259" key="1">
    <source>
        <dbReference type="SMART" id="SM00481"/>
    </source>
</evidence>
<proteinExistence type="predicted"/>
<dbReference type="SMART" id="SM00481">
    <property type="entry name" value="POLIIIAc"/>
    <property type="match status" value="1"/>
</dbReference>
<organism evidence="2 3">
    <name type="scientific">Syntrophus gentianae</name>
    <dbReference type="NCBI Taxonomy" id="43775"/>
    <lineage>
        <taxon>Bacteria</taxon>
        <taxon>Pseudomonadati</taxon>
        <taxon>Thermodesulfobacteriota</taxon>
        <taxon>Syntrophia</taxon>
        <taxon>Syntrophales</taxon>
        <taxon>Syntrophaceae</taxon>
        <taxon>Syntrophus</taxon>
    </lineage>
</organism>
<dbReference type="STRING" id="43775.SAMN04489760_10649"/>
<dbReference type="InterPro" id="IPR016195">
    <property type="entry name" value="Pol/histidinol_Pase-like"/>
</dbReference>
<dbReference type="GO" id="GO:0035312">
    <property type="term" value="F:5'-3' DNA exonuclease activity"/>
    <property type="evidence" value="ECO:0007669"/>
    <property type="project" value="TreeGrafter"/>
</dbReference>
<dbReference type="GO" id="GO:0004534">
    <property type="term" value="F:5'-3' RNA exonuclease activity"/>
    <property type="evidence" value="ECO:0007669"/>
    <property type="project" value="TreeGrafter"/>
</dbReference>
<dbReference type="SUPFAM" id="SSF89550">
    <property type="entry name" value="PHP domain-like"/>
    <property type="match status" value="1"/>
</dbReference>
<dbReference type="InterPro" id="IPR052018">
    <property type="entry name" value="PHP_domain"/>
</dbReference>
<dbReference type="RefSeq" id="WP_093882756.1">
    <property type="nucleotide sequence ID" value="NZ_FOBS01000006.1"/>
</dbReference>
<dbReference type="InterPro" id="IPR003141">
    <property type="entry name" value="Pol/His_phosphatase_N"/>
</dbReference>
<protein>
    <recommendedName>
        <fullName evidence="1">Polymerase/histidinol phosphatase N-terminal domain-containing protein</fullName>
    </recommendedName>
</protein>
<keyword evidence="3" id="KW-1185">Reference proteome</keyword>
<feature type="domain" description="Polymerase/histidinol phosphatase N-terminal" evidence="1">
    <location>
        <begin position="7"/>
        <end position="75"/>
    </location>
</feature>
<dbReference type="Pfam" id="PF02811">
    <property type="entry name" value="PHP"/>
    <property type="match status" value="1"/>
</dbReference>
<dbReference type="CDD" id="cd07432">
    <property type="entry name" value="PHP_HisPPase"/>
    <property type="match status" value="1"/>
</dbReference>
<dbReference type="PANTHER" id="PTHR42924">
    <property type="entry name" value="EXONUCLEASE"/>
    <property type="match status" value="1"/>
</dbReference>
<dbReference type="InterPro" id="IPR004013">
    <property type="entry name" value="PHP_dom"/>
</dbReference>
<dbReference type="PANTHER" id="PTHR42924:SF3">
    <property type="entry name" value="POLYMERASE_HISTIDINOL PHOSPHATASE N-TERMINAL DOMAIN-CONTAINING PROTEIN"/>
    <property type="match status" value="1"/>
</dbReference>
<dbReference type="Proteomes" id="UP000198744">
    <property type="component" value="Unassembled WGS sequence"/>
</dbReference>
<evidence type="ECO:0000313" key="3">
    <source>
        <dbReference type="Proteomes" id="UP000198744"/>
    </source>
</evidence>
<evidence type="ECO:0000313" key="2">
    <source>
        <dbReference type="EMBL" id="SEM18720.1"/>
    </source>
</evidence>
<dbReference type="EMBL" id="FOBS01000006">
    <property type="protein sequence ID" value="SEM18720.1"/>
    <property type="molecule type" value="Genomic_DNA"/>
</dbReference>
<dbReference type="AlphaFoldDB" id="A0A1H7WB64"/>
<sequence length="245" mass="27189">MIREFRCDFHVHTCLSPCADLDLYPRAIVAMSLAKRLDIIAICDHNASENVPYVMKAAETTGLTVFAGMEITSSEEVHILALFDTVENLCTLQDLVYRHLPGENDEAYFGCQAIVNDHDEVEGLSDRLLIGSTELPLQRIVDEIHAQNGIAIAAHIDRESFSILGQLGFIPENIPLDALEISSRTGIAQARRLYPELAGFAFIESSDSHVIGDIGKGITRAFLKEPTTNELKMAFQKKEGRYILE</sequence>
<dbReference type="Gene3D" id="3.20.20.140">
    <property type="entry name" value="Metal-dependent hydrolases"/>
    <property type="match status" value="1"/>
</dbReference>
<accession>A0A1H7WB64</accession>